<sequence>MASSRLVILFLLVALTLSSNAEATMARRLLNIPGLPNMGSFPMPTLQSPSFPLPPFGPSPPAGTGFPFFSIPTTMPTTPSFPGIFTPPIIRF</sequence>
<dbReference type="EMBL" id="LEKV01000981">
    <property type="protein sequence ID" value="KVI10909.1"/>
    <property type="molecule type" value="Genomic_DNA"/>
</dbReference>
<dbReference type="Proteomes" id="UP000243975">
    <property type="component" value="Unassembled WGS sequence"/>
</dbReference>
<proteinExistence type="predicted"/>
<protein>
    <submittedName>
        <fullName evidence="2">Uncharacterized protein</fullName>
    </submittedName>
</protein>
<organism evidence="2 3">
    <name type="scientific">Cynara cardunculus var. scolymus</name>
    <name type="common">Globe artichoke</name>
    <name type="synonym">Cynara scolymus</name>
    <dbReference type="NCBI Taxonomy" id="59895"/>
    <lineage>
        <taxon>Eukaryota</taxon>
        <taxon>Viridiplantae</taxon>
        <taxon>Streptophyta</taxon>
        <taxon>Embryophyta</taxon>
        <taxon>Tracheophyta</taxon>
        <taxon>Spermatophyta</taxon>
        <taxon>Magnoliopsida</taxon>
        <taxon>eudicotyledons</taxon>
        <taxon>Gunneridae</taxon>
        <taxon>Pentapetalae</taxon>
        <taxon>asterids</taxon>
        <taxon>campanulids</taxon>
        <taxon>Asterales</taxon>
        <taxon>Asteraceae</taxon>
        <taxon>Carduoideae</taxon>
        <taxon>Cardueae</taxon>
        <taxon>Carduinae</taxon>
        <taxon>Cynara</taxon>
    </lineage>
</organism>
<keyword evidence="3" id="KW-1185">Reference proteome</keyword>
<gene>
    <name evidence="2" type="ORF">Ccrd_010688</name>
</gene>
<feature type="signal peptide" evidence="1">
    <location>
        <begin position="1"/>
        <end position="21"/>
    </location>
</feature>
<evidence type="ECO:0000313" key="2">
    <source>
        <dbReference type="EMBL" id="KVI10909.1"/>
    </source>
</evidence>
<evidence type="ECO:0000313" key="3">
    <source>
        <dbReference type="Proteomes" id="UP000243975"/>
    </source>
</evidence>
<comment type="caution">
    <text evidence="2">The sequence shown here is derived from an EMBL/GenBank/DDBJ whole genome shotgun (WGS) entry which is preliminary data.</text>
</comment>
<dbReference type="AlphaFoldDB" id="A0A103YKN5"/>
<name>A0A103YKN5_CYNCS</name>
<dbReference type="Gramene" id="KVI10909">
    <property type="protein sequence ID" value="KVI10909"/>
    <property type="gene ID" value="Ccrd_010688"/>
</dbReference>
<feature type="chain" id="PRO_5007119819" evidence="1">
    <location>
        <begin position="22"/>
        <end position="92"/>
    </location>
</feature>
<accession>A0A103YKN5</accession>
<keyword evidence="1" id="KW-0732">Signal</keyword>
<evidence type="ECO:0000256" key="1">
    <source>
        <dbReference type="SAM" id="SignalP"/>
    </source>
</evidence>
<reference evidence="2 3" key="1">
    <citation type="journal article" date="2016" name="Sci. Rep.">
        <title>The genome sequence of the outbreeding globe artichoke constructed de novo incorporating a phase-aware low-pass sequencing strategy of F1 progeny.</title>
        <authorList>
            <person name="Scaglione D."/>
            <person name="Reyes-Chin-Wo S."/>
            <person name="Acquadro A."/>
            <person name="Froenicke L."/>
            <person name="Portis E."/>
            <person name="Beitel C."/>
            <person name="Tirone M."/>
            <person name="Mauro R."/>
            <person name="Lo Monaco A."/>
            <person name="Mauromicale G."/>
            <person name="Faccioli P."/>
            <person name="Cattivelli L."/>
            <person name="Rieseberg L."/>
            <person name="Michelmore R."/>
            <person name="Lanteri S."/>
        </authorList>
    </citation>
    <scope>NUCLEOTIDE SEQUENCE [LARGE SCALE GENOMIC DNA]</scope>
    <source>
        <strain evidence="2">2C</strain>
    </source>
</reference>